<feature type="non-terminal residue" evidence="1">
    <location>
        <position position="1"/>
    </location>
</feature>
<dbReference type="AlphaFoldDB" id="A0A227HFH8"/>
<reference evidence="1 2" key="1">
    <citation type="journal article" date="2017" name="Appl. Environ. Microbiol.">
        <title>Parallel evolution of two clades of a major Atlantic endemic Vibrio parahaemolyticus pathogen lineage by independent acquisition of related pathogenicity islands.</title>
        <authorList>
            <person name="Xu F."/>
            <person name="Gonzalez-Escalona N."/>
            <person name="Drees K.P."/>
            <person name="Sebra R.P."/>
            <person name="Cooper V.S."/>
            <person name="Jones S.H."/>
            <person name="Whistler C.A."/>
        </authorList>
    </citation>
    <scope>NUCLEOTIDE SEQUENCE [LARGE SCALE GENOMIC DNA]</scope>
    <source>
        <strain evidence="1 2">MAVP-3</strain>
    </source>
</reference>
<organism evidence="1 2">
    <name type="scientific">Vibrio parahaemolyticus</name>
    <dbReference type="NCBI Taxonomy" id="670"/>
    <lineage>
        <taxon>Bacteria</taxon>
        <taxon>Pseudomonadati</taxon>
        <taxon>Pseudomonadota</taxon>
        <taxon>Gammaproteobacteria</taxon>
        <taxon>Vibrionales</taxon>
        <taxon>Vibrionaceae</taxon>
        <taxon>Vibrio</taxon>
    </lineage>
</organism>
<evidence type="ECO:0000313" key="2">
    <source>
        <dbReference type="Proteomes" id="UP000214596"/>
    </source>
</evidence>
<evidence type="ECO:0000313" key="1">
    <source>
        <dbReference type="EMBL" id="OXE04737.1"/>
    </source>
</evidence>
<dbReference type="EMBL" id="NIXT01005558">
    <property type="protein sequence ID" value="OXE04737.1"/>
    <property type="molecule type" value="Genomic_DNA"/>
</dbReference>
<dbReference type="Proteomes" id="UP000214596">
    <property type="component" value="Unassembled WGS sequence"/>
</dbReference>
<protein>
    <submittedName>
        <fullName evidence="1">Uncharacterized protein</fullName>
    </submittedName>
</protein>
<comment type="caution">
    <text evidence="1">The sequence shown here is derived from an EMBL/GenBank/DDBJ whole genome shotgun (WGS) entry which is preliminary data.</text>
</comment>
<proteinExistence type="predicted"/>
<feature type="non-terminal residue" evidence="1">
    <location>
        <position position="75"/>
    </location>
</feature>
<sequence length="75" mass="8663">FTNNDVKGVEQFVDTVVMEFDPEWAMEIKESEFFPKALALINDDNSILPFFTYLNLIIEAIPPNFYFYYVGKAAA</sequence>
<gene>
    <name evidence="1" type="ORF">CA163_39405</name>
</gene>
<name>A0A227HFH8_VIBPH</name>
<accession>A0A227HFH8</accession>